<keyword evidence="4 6" id="KW-1133">Transmembrane helix</keyword>
<evidence type="ECO:0000256" key="4">
    <source>
        <dbReference type="ARBA" id="ARBA00022989"/>
    </source>
</evidence>
<evidence type="ECO:0000256" key="3">
    <source>
        <dbReference type="ARBA" id="ARBA00022692"/>
    </source>
</evidence>
<gene>
    <name evidence="7" type="ORF">KQ910_15950</name>
</gene>
<dbReference type="Pfam" id="PF02653">
    <property type="entry name" value="BPD_transp_2"/>
    <property type="match status" value="1"/>
</dbReference>
<keyword evidence="3 6" id="KW-0812">Transmembrane</keyword>
<comment type="caution">
    <text evidence="7">The sequence shown here is derived from an EMBL/GenBank/DDBJ whole genome shotgun (WGS) entry which is preliminary data.</text>
</comment>
<dbReference type="Proteomes" id="UP000727907">
    <property type="component" value="Unassembled WGS sequence"/>
</dbReference>
<name>A0ABS6INF6_9HYPH</name>
<organism evidence="7 8">
    <name type="scientific">Reyranella humidisoli</name>
    <dbReference type="NCBI Taxonomy" id="2849149"/>
    <lineage>
        <taxon>Bacteria</taxon>
        <taxon>Pseudomonadati</taxon>
        <taxon>Pseudomonadota</taxon>
        <taxon>Alphaproteobacteria</taxon>
        <taxon>Hyphomicrobiales</taxon>
        <taxon>Reyranellaceae</taxon>
        <taxon>Reyranella</taxon>
    </lineage>
</organism>
<accession>A0ABS6INF6</accession>
<dbReference type="InterPro" id="IPR043428">
    <property type="entry name" value="LivM-like"/>
</dbReference>
<dbReference type="CDD" id="cd06581">
    <property type="entry name" value="TM_PBP1_LivM_like"/>
    <property type="match status" value="1"/>
</dbReference>
<evidence type="ECO:0000256" key="5">
    <source>
        <dbReference type="ARBA" id="ARBA00023136"/>
    </source>
</evidence>
<dbReference type="EMBL" id="JAHOPB010000001">
    <property type="protein sequence ID" value="MBU8875267.1"/>
    <property type="molecule type" value="Genomic_DNA"/>
</dbReference>
<evidence type="ECO:0000256" key="2">
    <source>
        <dbReference type="ARBA" id="ARBA00022475"/>
    </source>
</evidence>
<comment type="subcellular location">
    <subcellularLocation>
        <location evidence="1">Cell membrane</location>
        <topology evidence="1">Multi-pass membrane protein</topology>
    </subcellularLocation>
</comment>
<proteinExistence type="predicted"/>
<reference evidence="7 8" key="1">
    <citation type="submission" date="2021-06" db="EMBL/GenBank/DDBJ databases">
        <authorList>
            <person name="Lee D.H."/>
        </authorList>
    </citation>
    <scope>NUCLEOTIDE SEQUENCE [LARGE SCALE GENOMIC DNA]</scope>
    <source>
        <strain evidence="7 8">MMS21-HV4-11</strain>
    </source>
</reference>
<feature type="transmembrane region" description="Helical" evidence="6">
    <location>
        <begin position="60"/>
        <end position="79"/>
    </location>
</feature>
<feature type="transmembrane region" description="Helical" evidence="6">
    <location>
        <begin position="215"/>
        <end position="239"/>
    </location>
</feature>
<evidence type="ECO:0000313" key="8">
    <source>
        <dbReference type="Proteomes" id="UP000727907"/>
    </source>
</evidence>
<evidence type="ECO:0000313" key="7">
    <source>
        <dbReference type="EMBL" id="MBU8875267.1"/>
    </source>
</evidence>
<dbReference type="PANTHER" id="PTHR30482:SF20">
    <property type="entry name" value="HIGH-AFFINITY BRANCHED-CHAIN AMINO ACID TRANSPORT SYSTEM PERMEASE PROTEIN LIVM"/>
    <property type="match status" value="1"/>
</dbReference>
<keyword evidence="8" id="KW-1185">Reference proteome</keyword>
<keyword evidence="2" id="KW-1003">Cell membrane</keyword>
<dbReference type="RefSeq" id="WP_216962240.1">
    <property type="nucleotide sequence ID" value="NZ_JAHOPB010000001.1"/>
</dbReference>
<feature type="transmembrane region" description="Helical" evidence="6">
    <location>
        <begin position="297"/>
        <end position="326"/>
    </location>
</feature>
<feature type="transmembrane region" description="Helical" evidence="6">
    <location>
        <begin position="85"/>
        <end position="106"/>
    </location>
</feature>
<keyword evidence="5 6" id="KW-0472">Membrane</keyword>
<dbReference type="InterPro" id="IPR001851">
    <property type="entry name" value="ABC_transp_permease"/>
</dbReference>
<evidence type="ECO:0000256" key="6">
    <source>
        <dbReference type="SAM" id="Phobius"/>
    </source>
</evidence>
<feature type="transmembrane region" description="Helical" evidence="6">
    <location>
        <begin position="251"/>
        <end position="276"/>
    </location>
</feature>
<feature type="transmembrane region" description="Helical" evidence="6">
    <location>
        <begin position="164"/>
        <end position="184"/>
    </location>
</feature>
<sequence length="334" mass="35751">MTGSKKWVLGLIALAFLVPLLRPVFPDVVSDYRLFLVSTMIIASIAVLGLNLLTGFNGQFSLGHGAFYAVGAYTAAILMDKLNVPYWATIPAAAIVCFIVGYLFGLPALKLEGHYLALATFALALAVPQILKYKWLEGLTGGVQGIVLLKPEVPFGLPLSEDQWLYYFCLVVMIVLFWGAANMLNSRSGRAMMAIRDQYMAADTMGIDTALYKTVTFGISAAYTGIAGALSASAIAFVAPDSFGIFLSIKFLIGLVVGGIGSLLGSVLGGIFYVLVDNSAQSLTQFIRNDLGLPFDLSAYTVFGVLLIAIIYLMPMGIAGGLYMAYRKLRGARA</sequence>
<dbReference type="PANTHER" id="PTHR30482">
    <property type="entry name" value="HIGH-AFFINITY BRANCHED-CHAIN AMINO ACID TRANSPORT SYSTEM PERMEASE"/>
    <property type="match status" value="1"/>
</dbReference>
<feature type="transmembrane region" description="Helical" evidence="6">
    <location>
        <begin position="113"/>
        <end position="131"/>
    </location>
</feature>
<feature type="transmembrane region" description="Helical" evidence="6">
    <location>
        <begin position="36"/>
        <end position="53"/>
    </location>
</feature>
<protein>
    <submittedName>
        <fullName evidence="7">Branched-chain amino acid ABC transporter permease</fullName>
    </submittedName>
</protein>
<evidence type="ECO:0000256" key="1">
    <source>
        <dbReference type="ARBA" id="ARBA00004651"/>
    </source>
</evidence>